<proteinExistence type="inferred from homology"/>
<dbReference type="InterPro" id="IPR002737">
    <property type="entry name" value="MEMO1_fam"/>
</dbReference>
<protein>
    <submittedName>
        <fullName evidence="2">COG1355, Predicted dioxygenase</fullName>
    </submittedName>
</protein>
<evidence type="ECO:0000256" key="1">
    <source>
        <dbReference type="ARBA" id="ARBA00006315"/>
    </source>
</evidence>
<dbReference type="HAMAP" id="MF_00055">
    <property type="entry name" value="MEMO1"/>
    <property type="match status" value="1"/>
</dbReference>
<dbReference type="PANTHER" id="PTHR11060:SF0">
    <property type="entry name" value="PROTEIN MEMO1"/>
    <property type="match status" value="1"/>
</dbReference>
<dbReference type="PANTHER" id="PTHR11060">
    <property type="entry name" value="PROTEIN MEMO1"/>
    <property type="match status" value="1"/>
</dbReference>
<evidence type="ECO:0000313" key="2">
    <source>
        <dbReference type="EMBL" id="VAX28800.1"/>
    </source>
</evidence>
<dbReference type="CDD" id="cd07361">
    <property type="entry name" value="MEMO_like"/>
    <property type="match status" value="1"/>
</dbReference>
<dbReference type="GO" id="GO:0051213">
    <property type="term" value="F:dioxygenase activity"/>
    <property type="evidence" value="ECO:0007669"/>
    <property type="project" value="UniProtKB-KW"/>
</dbReference>
<keyword evidence="2" id="KW-0560">Oxidoreductase</keyword>
<accession>A0A3B1D1E7</accession>
<dbReference type="Gene3D" id="3.40.830.10">
    <property type="entry name" value="LigB-like"/>
    <property type="match status" value="1"/>
</dbReference>
<dbReference type="SUPFAM" id="SSF53213">
    <property type="entry name" value="LigB-like"/>
    <property type="match status" value="1"/>
</dbReference>
<organism evidence="2">
    <name type="scientific">hydrothermal vent metagenome</name>
    <dbReference type="NCBI Taxonomy" id="652676"/>
    <lineage>
        <taxon>unclassified sequences</taxon>
        <taxon>metagenomes</taxon>
        <taxon>ecological metagenomes</taxon>
    </lineage>
</organism>
<keyword evidence="2" id="KW-0223">Dioxygenase</keyword>
<comment type="similarity">
    <text evidence="1">Belongs to the MEMO1 family.</text>
</comment>
<dbReference type="NCBIfam" id="TIGR04336">
    <property type="entry name" value="AmmeMemoSam_B"/>
    <property type="match status" value="1"/>
</dbReference>
<dbReference type="AlphaFoldDB" id="A0A3B1D1E7"/>
<gene>
    <name evidence="2" type="ORF">MNBD_IGNAVI01-2929</name>
</gene>
<reference evidence="2" key="1">
    <citation type="submission" date="2018-06" db="EMBL/GenBank/DDBJ databases">
        <authorList>
            <person name="Zhirakovskaya E."/>
        </authorList>
    </citation>
    <scope>NUCLEOTIDE SEQUENCE</scope>
</reference>
<sequence length="274" mass="30278">MEAIREAAVAGMFYPAGGEELRRELELLLEVNKPRKHYENVVGIISPHAGYIYSGKSAAYAYNVLRRDVNFETVIIISPSHREYFHGISIYNGDAYKTPLGIVPINKELSEQIIENGNNIFLGVEGHRAEHALEVQLPFLQMIQDEFSIVPIVIGDQSRKFVDDLAYSLSKTMSANAVVVVSSDLSHFHEKYKADKLDSIVIDHINNFDYEGLMSDLETHQCEACGGGGIVAFMKAASLQKESKAEVISHTDSSDVSGDTSSVVGYLSAVVYRD</sequence>
<dbReference type="EMBL" id="UOGD01000429">
    <property type="protein sequence ID" value="VAX28800.1"/>
    <property type="molecule type" value="Genomic_DNA"/>
</dbReference>
<name>A0A3B1D1E7_9ZZZZ</name>
<dbReference type="Pfam" id="PF01875">
    <property type="entry name" value="Memo"/>
    <property type="match status" value="1"/>
</dbReference>